<keyword evidence="4 6" id="KW-1133">Transmembrane helix</keyword>
<proteinExistence type="predicted"/>
<feature type="transmembrane region" description="Helical" evidence="6">
    <location>
        <begin position="207"/>
        <end position="225"/>
    </location>
</feature>
<evidence type="ECO:0000256" key="5">
    <source>
        <dbReference type="ARBA" id="ARBA00023136"/>
    </source>
</evidence>
<organism evidence="7 8">
    <name type="scientific">Aeromicrobium phragmitis</name>
    <dbReference type="NCBI Taxonomy" id="2478914"/>
    <lineage>
        <taxon>Bacteria</taxon>
        <taxon>Bacillati</taxon>
        <taxon>Actinomycetota</taxon>
        <taxon>Actinomycetes</taxon>
        <taxon>Propionibacteriales</taxon>
        <taxon>Nocardioidaceae</taxon>
        <taxon>Aeromicrobium</taxon>
    </lineage>
</organism>
<feature type="transmembrane region" description="Helical" evidence="6">
    <location>
        <begin position="326"/>
        <end position="344"/>
    </location>
</feature>
<comment type="subcellular location">
    <subcellularLocation>
        <location evidence="1">Cell membrane</location>
        <topology evidence="1">Multi-pass membrane protein</topology>
    </subcellularLocation>
</comment>
<dbReference type="EMBL" id="RDBF01000001">
    <property type="protein sequence ID" value="RLV57275.1"/>
    <property type="molecule type" value="Genomic_DNA"/>
</dbReference>
<feature type="transmembrane region" description="Helical" evidence="6">
    <location>
        <begin position="116"/>
        <end position="139"/>
    </location>
</feature>
<dbReference type="Proteomes" id="UP000282515">
    <property type="component" value="Unassembled WGS sequence"/>
</dbReference>
<dbReference type="Pfam" id="PF02653">
    <property type="entry name" value="BPD_transp_2"/>
    <property type="match status" value="1"/>
</dbReference>
<dbReference type="CDD" id="cd06581">
    <property type="entry name" value="TM_PBP1_LivM_like"/>
    <property type="match status" value="1"/>
</dbReference>
<evidence type="ECO:0000256" key="3">
    <source>
        <dbReference type="ARBA" id="ARBA00022692"/>
    </source>
</evidence>
<gene>
    <name evidence="7" type="ORF">D9V41_01075</name>
</gene>
<dbReference type="OrthoDB" id="9814461at2"/>
<feature type="transmembrane region" description="Helical" evidence="6">
    <location>
        <begin position="292"/>
        <end position="314"/>
    </location>
</feature>
<keyword evidence="8" id="KW-1185">Reference proteome</keyword>
<sequence>MTSTLTPRRAPRPPRGRPLLRTSYAQDMGLLNTPAKRSSTALVILAAFTVPFFVTDDLLLIFTLGLIASVGAIGLNLVTGYAGQVSLGHAFFLGIGAYTGAVLGGDPEGSVTGYGLPMWIWLPAAGVVAAVAGLIVGPVAVRLRGLYLAIVTLGLVFLGEHIFREARTFTGGPGVGRRGPDLELFGVDFAQAGTLFGLGLSRDQQQYLLALVFLIVFAFLGRNIARSGVGRAFSAVRDRDVAAAVIGVNLTVYKVMAFAMSSFFAGVAGALYYAVVGVFEPGAFGLLLSIQYLAMVLIGGVATISGSIMGALFITSLPRIAQEIAHLFPVISTSTAGGGIINVFQFEAILYGLLIIGFLIFEPRGLFGIWMRIRNYWKGWPFSY</sequence>
<dbReference type="RefSeq" id="WP_121792683.1">
    <property type="nucleotide sequence ID" value="NZ_RDBF01000001.1"/>
</dbReference>
<accession>A0A3L8PPD3</accession>
<reference evidence="7 8" key="1">
    <citation type="submission" date="2018-10" db="EMBL/GenBank/DDBJ databases">
        <title>Aeromicrobium sp. 9W16Y-2 whole genome shotgun sequence.</title>
        <authorList>
            <person name="Li F."/>
        </authorList>
    </citation>
    <scope>NUCLEOTIDE SEQUENCE [LARGE SCALE GENOMIC DNA]</scope>
    <source>
        <strain evidence="7 8">9W16Y-2</strain>
    </source>
</reference>
<feature type="transmembrane region" description="Helical" evidence="6">
    <location>
        <begin position="85"/>
        <end position="104"/>
    </location>
</feature>
<dbReference type="AlphaFoldDB" id="A0A3L8PPD3"/>
<evidence type="ECO:0000256" key="6">
    <source>
        <dbReference type="SAM" id="Phobius"/>
    </source>
</evidence>
<keyword evidence="2" id="KW-1003">Cell membrane</keyword>
<evidence type="ECO:0000256" key="2">
    <source>
        <dbReference type="ARBA" id="ARBA00022475"/>
    </source>
</evidence>
<feature type="transmembrane region" description="Helical" evidence="6">
    <location>
        <begin position="246"/>
        <end position="272"/>
    </location>
</feature>
<name>A0A3L8PPD3_9ACTN</name>
<dbReference type="InterPro" id="IPR043428">
    <property type="entry name" value="LivM-like"/>
</dbReference>
<keyword evidence="3 6" id="KW-0812">Transmembrane</keyword>
<keyword evidence="5 6" id="KW-0472">Membrane</keyword>
<evidence type="ECO:0000256" key="4">
    <source>
        <dbReference type="ARBA" id="ARBA00022989"/>
    </source>
</evidence>
<dbReference type="InterPro" id="IPR001851">
    <property type="entry name" value="ABC_transp_permease"/>
</dbReference>
<evidence type="ECO:0000313" key="8">
    <source>
        <dbReference type="Proteomes" id="UP000282515"/>
    </source>
</evidence>
<feature type="transmembrane region" description="Helical" evidence="6">
    <location>
        <begin position="350"/>
        <end position="370"/>
    </location>
</feature>
<dbReference type="GO" id="GO:0005886">
    <property type="term" value="C:plasma membrane"/>
    <property type="evidence" value="ECO:0007669"/>
    <property type="project" value="UniProtKB-SubCell"/>
</dbReference>
<evidence type="ECO:0000256" key="1">
    <source>
        <dbReference type="ARBA" id="ARBA00004651"/>
    </source>
</evidence>
<feature type="transmembrane region" description="Helical" evidence="6">
    <location>
        <begin position="146"/>
        <end position="163"/>
    </location>
</feature>
<dbReference type="GO" id="GO:0015658">
    <property type="term" value="F:branched-chain amino acid transmembrane transporter activity"/>
    <property type="evidence" value="ECO:0007669"/>
    <property type="project" value="InterPro"/>
</dbReference>
<dbReference type="PANTHER" id="PTHR30482">
    <property type="entry name" value="HIGH-AFFINITY BRANCHED-CHAIN AMINO ACID TRANSPORT SYSTEM PERMEASE"/>
    <property type="match status" value="1"/>
</dbReference>
<dbReference type="PANTHER" id="PTHR30482:SF5">
    <property type="entry name" value="ABC TRANSPORTER PERMEASE PROTEIN"/>
    <property type="match status" value="1"/>
</dbReference>
<evidence type="ECO:0000313" key="7">
    <source>
        <dbReference type="EMBL" id="RLV57275.1"/>
    </source>
</evidence>
<feature type="transmembrane region" description="Helical" evidence="6">
    <location>
        <begin position="38"/>
        <end position="54"/>
    </location>
</feature>
<comment type="caution">
    <text evidence="7">The sequence shown here is derived from an EMBL/GenBank/DDBJ whole genome shotgun (WGS) entry which is preliminary data.</text>
</comment>
<feature type="transmembrane region" description="Helical" evidence="6">
    <location>
        <begin position="60"/>
        <end position="78"/>
    </location>
</feature>
<protein>
    <submittedName>
        <fullName evidence="7">Branched-chain amino acid ABC transporter permease</fullName>
    </submittedName>
</protein>